<reference evidence="2" key="1">
    <citation type="submission" date="2019-12" db="EMBL/GenBank/DDBJ databases">
        <title>An insight into the sialome of adult female Ixodes ricinus ticks feeding for 6 days.</title>
        <authorList>
            <person name="Perner J."/>
            <person name="Ribeiro J.M.C."/>
        </authorList>
    </citation>
    <scope>NUCLEOTIDE SEQUENCE</scope>
    <source>
        <strain evidence="2">Semi-engorged</strain>
        <tissue evidence="2">Salivary glands</tissue>
    </source>
</reference>
<protein>
    <submittedName>
        <fullName evidence="2">Putative secreted protein</fullName>
    </submittedName>
</protein>
<proteinExistence type="predicted"/>
<accession>A0A6B0UTG1</accession>
<sequence>MLGACRCVWTVLCWAGLSADGSLGAAPIPWWHLMIGPRRIVTQAVCICLGLSSSSRENSELLGQLEGQELGDRGGVEQLVRRGGPPQPLLLRARGAPLVRHVGDWRTQRHHAGRVAEHPLVLVEVAGAAQRRLHLVRVVEL</sequence>
<evidence type="ECO:0000313" key="2">
    <source>
        <dbReference type="EMBL" id="MXU93067.1"/>
    </source>
</evidence>
<dbReference type="EMBL" id="GIFC01010984">
    <property type="protein sequence ID" value="MXU93067.1"/>
    <property type="molecule type" value="Transcribed_RNA"/>
</dbReference>
<keyword evidence="1" id="KW-0732">Signal</keyword>
<name>A0A6B0UTG1_IXORI</name>
<feature type="chain" id="PRO_5025644776" evidence="1">
    <location>
        <begin position="20"/>
        <end position="141"/>
    </location>
</feature>
<dbReference type="AlphaFoldDB" id="A0A6B0UTG1"/>
<feature type="signal peptide" evidence="1">
    <location>
        <begin position="1"/>
        <end position="19"/>
    </location>
</feature>
<evidence type="ECO:0000256" key="1">
    <source>
        <dbReference type="SAM" id="SignalP"/>
    </source>
</evidence>
<organism evidence="2">
    <name type="scientific">Ixodes ricinus</name>
    <name type="common">Common tick</name>
    <name type="synonym">Acarus ricinus</name>
    <dbReference type="NCBI Taxonomy" id="34613"/>
    <lineage>
        <taxon>Eukaryota</taxon>
        <taxon>Metazoa</taxon>
        <taxon>Ecdysozoa</taxon>
        <taxon>Arthropoda</taxon>
        <taxon>Chelicerata</taxon>
        <taxon>Arachnida</taxon>
        <taxon>Acari</taxon>
        <taxon>Parasitiformes</taxon>
        <taxon>Ixodida</taxon>
        <taxon>Ixodoidea</taxon>
        <taxon>Ixodidae</taxon>
        <taxon>Ixodinae</taxon>
        <taxon>Ixodes</taxon>
    </lineage>
</organism>